<gene>
    <name evidence="1" type="ORF">HPBE_LOCUS21381</name>
</gene>
<evidence type="ECO:0000313" key="1">
    <source>
        <dbReference type="EMBL" id="VDP24962.1"/>
    </source>
</evidence>
<dbReference type="AlphaFoldDB" id="A0A183GG09"/>
<reference evidence="3" key="2">
    <citation type="submission" date="2019-09" db="UniProtKB">
        <authorList>
            <consortium name="WormBaseParasite"/>
        </authorList>
    </citation>
    <scope>IDENTIFICATION</scope>
</reference>
<organism evidence="2 3">
    <name type="scientific">Heligmosomoides polygyrus</name>
    <name type="common">Parasitic roundworm</name>
    <dbReference type="NCBI Taxonomy" id="6339"/>
    <lineage>
        <taxon>Eukaryota</taxon>
        <taxon>Metazoa</taxon>
        <taxon>Ecdysozoa</taxon>
        <taxon>Nematoda</taxon>
        <taxon>Chromadorea</taxon>
        <taxon>Rhabditida</taxon>
        <taxon>Rhabditina</taxon>
        <taxon>Rhabditomorpha</taxon>
        <taxon>Strongyloidea</taxon>
        <taxon>Heligmosomidae</taxon>
        <taxon>Heligmosomoides</taxon>
    </lineage>
</organism>
<accession>A0A3P8BG45</accession>
<proteinExistence type="predicted"/>
<accession>A0A183GG09</accession>
<keyword evidence="2" id="KW-1185">Reference proteome</keyword>
<dbReference type="WBParaSite" id="HPBE_0002138201-mRNA-1">
    <property type="protein sequence ID" value="HPBE_0002138201-mRNA-1"/>
    <property type="gene ID" value="HPBE_0002138201"/>
</dbReference>
<evidence type="ECO:0000313" key="2">
    <source>
        <dbReference type="Proteomes" id="UP000050761"/>
    </source>
</evidence>
<protein>
    <submittedName>
        <fullName evidence="1 3">Uncharacterized protein</fullName>
    </submittedName>
</protein>
<dbReference type="EMBL" id="UZAH01032950">
    <property type="protein sequence ID" value="VDP24962.1"/>
    <property type="molecule type" value="Genomic_DNA"/>
</dbReference>
<name>A0A183GG09_HELPZ</name>
<evidence type="ECO:0000313" key="3">
    <source>
        <dbReference type="WBParaSite" id="HPBE_0002138201-mRNA-1"/>
    </source>
</evidence>
<reference evidence="1 2" key="1">
    <citation type="submission" date="2018-11" db="EMBL/GenBank/DDBJ databases">
        <authorList>
            <consortium name="Pathogen Informatics"/>
        </authorList>
    </citation>
    <scope>NUCLEOTIDE SEQUENCE [LARGE SCALE GENOMIC DNA]</scope>
</reference>
<sequence length="92" mass="10264">MIEWITELRGEESVVLPPESAISLPSFRSSSSPSSSKPPAAVVASSHLLDRYPPRLAGINRIREGVEVTERSSGFAYRILCIFRKQWCAFKI</sequence>
<dbReference type="Proteomes" id="UP000050761">
    <property type="component" value="Unassembled WGS sequence"/>
</dbReference>